<dbReference type="Proteomes" id="UP000185568">
    <property type="component" value="Unassembled WGS sequence"/>
</dbReference>
<keyword evidence="5" id="KW-1185">Reference proteome</keyword>
<dbReference type="Gene3D" id="2.60.40.1220">
    <property type="match status" value="6"/>
</dbReference>
<dbReference type="EMBL" id="MSDU01000003">
    <property type="protein sequence ID" value="OLN24129.1"/>
    <property type="molecule type" value="Genomic_DNA"/>
</dbReference>
<dbReference type="RefSeq" id="WP_075396948.1">
    <property type="nucleotide sequence ID" value="NZ_MSDU01000003.1"/>
</dbReference>
<evidence type="ECO:0000256" key="2">
    <source>
        <dbReference type="SAM" id="SignalP"/>
    </source>
</evidence>
<dbReference type="Pfam" id="PF00395">
    <property type="entry name" value="SLH"/>
    <property type="match status" value="3"/>
</dbReference>
<sequence>MAYQPKSYRKFVATAATATLVASAVTPAFAASDFSDVSSTYKDAVNYLVENNIAKGTSETTFGTNNTITRGDAAVMIANALKLDVSDAPESSFTDLNSRVKNAVNALYAKGIINGKSATKFEPNANITRVEMAKVVTLAYGLEAGDTKNEFTDVNSTFDPYVDALLNNNITLGITGDLFGATQDVTRGQFALFMYRGKDLLPGTEVPATPVATVESIKAVNETTMEVVLDGEVTAVSAADFKFNNGLQVLKAEIKTAAAAAGTKTTVVLTTSTQTPGQTYSLVSYKGETVENVTVPGYVAPTPEVTSVTALNLKQFTVTFNQTVDKTSAEDKANYQFNKTALAGGDVVKLNEDGKSVTVTLASANTNQDVKEVAVKDVKNADGVKVSDYKVDVTFLDLTIPTVVSAKQIAPNEVQVFFSEPVQGTGFLIDGGKYSATVKSYDDATNSVILTTGTLENGEHTITVNTNTGDTVRDYAGLKLAKSDVKFTVAADTTAPTLVSAEAKTQTEVVLTFSEQIDAATLGTNVYHTAETAAYKASTVTPVAGSNGTQFTVAFSNPIPAGTATFLVSKEAAKDNFSNKNSAVLQVTAPVAVDTVKPAVTGFKYIDTKKAEITLSEEVTGADVRGNFKVTDKDGKAVDFTISGYTDKDKKLTINFTSALKEGAQYKLEVTGLKDKAVVPNEMLKYTNTFTATDVTGPTVSTTGIYNTTDRTVTVFFNEPVDGTTALDKSKYTLRYASDTKELALPTDATVSLGGNNTSVTIKLPTTVKDSAGTDISSSISGLVVGQVKDVAGNNSNTFTLVGFAPAGNLGAADVITGSAKTTDTRTVQFEVDTPLKSIVAADFTVNAKNVEFATFENKTLSDGSYGALVTLKVAEVDKWATAATPAIATKAITASKTLYDGGLDVSTSLVAAAKDGVAPAVDKTGSPAVDNVVVKDNKLANGNVGQDGIVDTIEVAFTEALKVSTVSIDDFQVSGYEVKDLTISGGNTVALEVKQAGAANMTDTFVVKLVGSISDTADNVLAASTTEYKSIAVTVPAVTAATLNVATGVTAGTLTTQEYSVDGGTTWTTFGSANETLGASVLASLDATKDFKVRVKATASAPAGAVQTIDVLAGPVAPTTTLNVATGGTTGTLTTQEYSVDGGATWTTFSSADATLGAPVLASLDATKDFKVRVKATSTTLAGAVQTIDLAASTAITVGTGTYTQSTDVLTQGDGNLAAGTYLWRAETSANTWSEWQLVTLTGGTPWTVGATKPGALLKVELKAISGTTSAPSAAVQITSAD</sequence>
<evidence type="ECO:0000259" key="3">
    <source>
        <dbReference type="PROSITE" id="PS51272"/>
    </source>
</evidence>
<dbReference type="InterPro" id="IPR014755">
    <property type="entry name" value="Cu-Rt/internalin_Ig-like"/>
</dbReference>
<evidence type="ECO:0000256" key="1">
    <source>
        <dbReference type="ARBA" id="ARBA00022729"/>
    </source>
</evidence>
<evidence type="ECO:0000313" key="4">
    <source>
        <dbReference type="EMBL" id="OLN24129.1"/>
    </source>
</evidence>
<feature type="signal peptide" evidence="2">
    <location>
        <begin position="1"/>
        <end position="30"/>
    </location>
</feature>
<feature type="domain" description="SLH" evidence="3">
    <location>
        <begin position="92"/>
        <end position="150"/>
    </location>
</feature>
<comment type="caution">
    <text evidence="4">The sequence shown here is derived from an EMBL/GenBank/DDBJ whole genome shotgun (WGS) entry which is preliminary data.</text>
</comment>
<dbReference type="STRING" id="1714264.BTO30_01575"/>
<accession>A0A1Q8Q9W1</accession>
<dbReference type="OrthoDB" id="2440872at2"/>
<keyword evidence="1 2" id="KW-0732">Signal</keyword>
<name>A0A1Q8Q9W1_9BACI</name>
<evidence type="ECO:0000313" key="5">
    <source>
        <dbReference type="Proteomes" id="UP000185568"/>
    </source>
</evidence>
<feature type="chain" id="PRO_5010334255" description="SLH domain-containing protein" evidence="2">
    <location>
        <begin position="31"/>
        <end position="1283"/>
    </location>
</feature>
<dbReference type="PROSITE" id="PS51272">
    <property type="entry name" value="SLH"/>
    <property type="match status" value="2"/>
</dbReference>
<protein>
    <recommendedName>
        <fullName evidence="3">SLH domain-containing protein</fullName>
    </recommendedName>
</protein>
<reference evidence="4 5" key="1">
    <citation type="submission" date="2016-12" db="EMBL/GenBank/DDBJ databases">
        <title>Domibacillus antri genome sequencing.</title>
        <authorList>
            <person name="Verma A."/>
            <person name="Krishnamurthi S."/>
        </authorList>
    </citation>
    <scope>NUCLEOTIDE SEQUENCE [LARGE SCALE GENOMIC DNA]</scope>
    <source>
        <strain evidence="4 5">XD80</strain>
    </source>
</reference>
<organism evidence="4 5">
    <name type="scientific">Domibacillus antri</name>
    <dbReference type="NCBI Taxonomy" id="1714264"/>
    <lineage>
        <taxon>Bacteria</taxon>
        <taxon>Bacillati</taxon>
        <taxon>Bacillota</taxon>
        <taxon>Bacilli</taxon>
        <taxon>Bacillales</taxon>
        <taxon>Bacillaceae</taxon>
        <taxon>Domibacillus</taxon>
    </lineage>
</organism>
<dbReference type="InterPro" id="IPR001119">
    <property type="entry name" value="SLH_dom"/>
</dbReference>
<dbReference type="InterPro" id="IPR032812">
    <property type="entry name" value="SbsA_Ig"/>
</dbReference>
<dbReference type="Pfam" id="PF13205">
    <property type="entry name" value="Big_5"/>
    <property type="match status" value="1"/>
</dbReference>
<gene>
    <name evidence="4" type="ORF">BTO30_01575</name>
</gene>
<feature type="domain" description="SLH" evidence="3">
    <location>
        <begin position="28"/>
        <end position="91"/>
    </location>
</feature>
<proteinExistence type="predicted"/>